<reference evidence="2 3" key="1">
    <citation type="journal article" date="2021" name="Elife">
        <title>Chloroplast acquisition without the gene transfer in kleptoplastic sea slugs, Plakobranchus ocellatus.</title>
        <authorList>
            <person name="Maeda T."/>
            <person name="Takahashi S."/>
            <person name="Yoshida T."/>
            <person name="Shimamura S."/>
            <person name="Takaki Y."/>
            <person name="Nagai Y."/>
            <person name="Toyoda A."/>
            <person name="Suzuki Y."/>
            <person name="Arimoto A."/>
            <person name="Ishii H."/>
            <person name="Satoh N."/>
            <person name="Nishiyama T."/>
            <person name="Hasebe M."/>
            <person name="Maruyama T."/>
            <person name="Minagawa J."/>
            <person name="Obokata J."/>
            <person name="Shigenobu S."/>
        </authorList>
    </citation>
    <scope>NUCLEOTIDE SEQUENCE [LARGE SCALE GENOMIC DNA]</scope>
</reference>
<dbReference type="Proteomes" id="UP000762676">
    <property type="component" value="Unassembled WGS sequence"/>
</dbReference>
<accession>A0AAV4GTP9</accession>
<feature type="compositionally biased region" description="Basic residues" evidence="1">
    <location>
        <begin position="1"/>
        <end position="39"/>
    </location>
</feature>
<dbReference type="AlphaFoldDB" id="A0AAV4GTP9"/>
<sequence>MKSRVVRSNHAASRHHARGRHHRIRPRRHRRQYRHRTYQQRRDRARERLRLVLSFNDRERLRPLSSRTWDVQEWSASSQYVSCIYNFTYSLLIDVATSFQ</sequence>
<name>A0AAV4GTP9_9GAST</name>
<organism evidence="2 3">
    <name type="scientific">Elysia marginata</name>
    <dbReference type="NCBI Taxonomy" id="1093978"/>
    <lineage>
        <taxon>Eukaryota</taxon>
        <taxon>Metazoa</taxon>
        <taxon>Spiralia</taxon>
        <taxon>Lophotrochozoa</taxon>
        <taxon>Mollusca</taxon>
        <taxon>Gastropoda</taxon>
        <taxon>Heterobranchia</taxon>
        <taxon>Euthyneura</taxon>
        <taxon>Panpulmonata</taxon>
        <taxon>Sacoglossa</taxon>
        <taxon>Placobranchoidea</taxon>
        <taxon>Plakobranchidae</taxon>
        <taxon>Elysia</taxon>
    </lineage>
</organism>
<comment type="caution">
    <text evidence="2">The sequence shown here is derived from an EMBL/GenBank/DDBJ whole genome shotgun (WGS) entry which is preliminary data.</text>
</comment>
<evidence type="ECO:0000313" key="2">
    <source>
        <dbReference type="EMBL" id="GFR88712.1"/>
    </source>
</evidence>
<protein>
    <submittedName>
        <fullName evidence="2">Uncharacterized protein</fullName>
    </submittedName>
</protein>
<evidence type="ECO:0000256" key="1">
    <source>
        <dbReference type="SAM" id="MobiDB-lite"/>
    </source>
</evidence>
<proteinExistence type="predicted"/>
<gene>
    <name evidence="2" type="ORF">ElyMa_004259600</name>
</gene>
<keyword evidence="3" id="KW-1185">Reference proteome</keyword>
<evidence type="ECO:0000313" key="3">
    <source>
        <dbReference type="Proteomes" id="UP000762676"/>
    </source>
</evidence>
<feature type="region of interest" description="Disordered" evidence="1">
    <location>
        <begin position="1"/>
        <end position="42"/>
    </location>
</feature>
<dbReference type="EMBL" id="BMAT01008581">
    <property type="protein sequence ID" value="GFR88712.1"/>
    <property type="molecule type" value="Genomic_DNA"/>
</dbReference>